<evidence type="ECO:0000256" key="4">
    <source>
        <dbReference type="ARBA" id="ARBA00022840"/>
    </source>
</evidence>
<keyword evidence="2" id="KW-0813">Transport</keyword>
<dbReference type="AlphaFoldDB" id="A0A662ZJN7"/>
<evidence type="ECO:0000256" key="1">
    <source>
        <dbReference type="ARBA" id="ARBA00005417"/>
    </source>
</evidence>
<dbReference type="Pfam" id="PF00005">
    <property type="entry name" value="ABC_tran"/>
    <property type="match status" value="1"/>
</dbReference>
<evidence type="ECO:0000259" key="5">
    <source>
        <dbReference type="PROSITE" id="PS50893"/>
    </source>
</evidence>
<dbReference type="PROSITE" id="PS00211">
    <property type="entry name" value="ABC_TRANSPORTER_1"/>
    <property type="match status" value="1"/>
</dbReference>
<keyword evidence="3" id="KW-0547">Nucleotide-binding</keyword>
<evidence type="ECO:0000256" key="3">
    <source>
        <dbReference type="ARBA" id="ARBA00022741"/>
    </source>
</evidence>
<dbReference type="InterPro" id="IPR003439">
    <property type="entry name" value="ABC_transporter-like_ATP-bd"/>
</dbReference>
<dbReference type="GO" id="GO:0016887">
    <property type="term" value="F:ATP hydrolysis activity"/>
    <property type="evidence" value="ECO:0007669"/>
    <property type="project" value="InterPro"/>
</dbReference>
<evidence type="ECO:0000313" key="6">
    <source>
        <dbReference type="EMBL" id="SFP57864.1"/>
    </source>
</evidence>
<dbReference type="CDD" id="cd03293">
    <property type="entry name" value="ABC_NrtD_SsuB_transporters"/>
    <property type="match status" value="1"/>
</dbReference>
<dbReference type="InterPro" id="IPR003593">
    <property type="entry name" value="AAA+_ATPase"/>
</dbReference>
<sequence>MNKIEIDNISLTYHTGKTSFQALSNVSFNIQDGEFVSIIGSSGCGKSSLLGILEGLTAPTSGQVRINGKDIQGPGKERSVVFQQYALFPWMTAEKNVAFGLKQVKPDLSRKERLELANVYLQKVGLAEAGKKYPRDMSGGMQQRVAIARALAMDTEILLMDEPFGAVDAKNRVILQELLLKLWEGDGNQKKKTVVFVTHDVDEAILLSDRIIMMKANPGQVNKEIKVPLPRPRNRSELVKTQEYSQIRNEIMALFFGDIKEKIDQEAMI</sequence>
<evidence type="ECO:0000256" key="2">
    <source>
        <dbReference type="ARBA" id="ARBA00022448"/>
    </source>
</evidence>
<accession>A0A662ZJN7</accession>
<dbReference type="Gene3D" id="3.40.50.300">
    <property type="entry name" value="P-loop containing nucleotide triphosphate hydrolases"/>
    <property type="match status" value="1"/>
</dbReference>
<feature type="domain" description="ABC transporter" evidence="5">
    <location>
        <begin position="4"/>
        <end position="241"/>
    </location>
</feature>
<proteinExistence type="inferred from homology"/>
<organism evidence="6 7">
    <name type="scientific">Ruminobacter amylophilus</name>
    <dbReference type="NCBI Taxonomy" id="867"/>
    <lineage>
        <taxon>Bacteria</taxon>
        <taxon>Pseudomonadati</taxon>
        <taxon>Pseudomonadota</taxon>
        <taxon>Gammaproteobacteria</taxon>
        <taxon>Aeromonadales</taxon>
        <taxon>Succinivibrionaceae</taxon>
        <taxon>Ruminobacter</taxon>
    </lineage>
</organism>
<name>A0A662ZJN7_9GAMM</name>
<dbReference type="Proteomes" id="UP000243745">
    <property type="component" value="Unassembled WGS sequence"/>
</dbReference>
<dbReference type="SUPFAM" id="SSF52540">
    <property type="entry name" value="P-loop containing nucleoside triphosphate hydrolases"/>
    <property type="match status" value="1"/>
</dbReference>
<dbReference type="GO" id="GO:0005524">
    <property type="term" value="F:ATP binding"/>
    <property type="evidence" value="ECO:0007669"/>
    <property type="project" value="UniProtKB-KW"/>
</dbReference>
<dbReference type="InterPro" id="IPR017871">
    <property type="entry name" value="ABC_transporter-like_CS"/>
</dbReference>
<reference evidence="6 7" key="1">
    <citation type="submission" date="2016-10" db="EMBL/GenBank/DDBJ databases">
        <authorList>
            <person name="Varghese N."/>
            <person name="Submissions S."/>
        </authorList>
    </citation>
    <scope>NUCLEOTIDE SEQUENCE [LARGE SCALE GENOMIC DNA]</scope>
    <source>
        <strain evidence="6 7">DSM 1361</strain>
    </source>
</reference>
<dbReference type="InterPro" id="IPR027417">
    <property type="entry name" value="P-loop_NTPase"/>
</dbReference>
<dbReference type="InterPro" id="IPR050166">
    <property type="entry name" value="ABC_transporter_ATP-bind"/>
</dbReference>
<dbReference type="OrthoDB" id="9802264at2"/>
<dbReference type="PANTHER" id="PTHR42788:SF13">
    <property type="entry name" value="ALIPHATIC SULFONATES IMPORT ATP-BINDING PROTEIN SSUB"/>
    <property type="match status" value="1"/>
</dbReference>
<keyword evidence="4 6" id="KW-0067">ATP-binding</keyword>
<gene>
    <name evidence="6" type="ORF">SAMN02910344_01771</name>
</gene>
<evidence type="ECO:0000313" key="7">
    <source>
        <dbReference type="Proteomes" id="UP000243745"/>
    </source>
</evidence>
<dbReference type="EMBL" id="FOXF01000039">
    <property type="protein sequence ID" value="SFP57864.1"/>
    <property type="molecule type" value="Genomic_DNA"/>
</dbReference>
<dbReference type="SMART" id="SM00382">
    <property type="entry name" value="AAA"/>
    <property type="match status" value="1"/>
</dbReference>
<protein>
    <submittedName>
        <fullName evidence="6">NitT/TauT family transport system ATP-binding protein</fullName>
    </submittedName>
</protein>
<keyword evidence="7" id="KW-1185">Reference proteome</keyword>
<dbReference type="PROSITE" id="PS50893">
    <property type="entry name" value="ABC_TRANSPORTER_2"/>
    <property type="match status" value="1"/>
</dbReference>
<dbReference type="RefSeq" id="WP_031579627.1">
    <property type="nucleotide sequence ID" value="NZ_FOXF01000039.1"/>
</dbReference>
<dbReference type="PANTHER" id="PTHR42788">
    <property type="entry name" value="TAURINE IMPORT ATP-BINDING PROTEIN-RELATED"/>
    <property type="match status" value="1"/>
</dbReference>
<comment type="similarity">
    <text evidence="1">Belongs to the ABC transporter superfamily.</text>
</comment>